<dbReference type="Proteomes" id="UP000298663">
    <property type="component" value="Unassembled WGS sequence"/>
</dbReference>
<evidence type="ECO:0000313" key="2">
    <source>
        <dbReference type="EMBL" id="TKR61513.1"/>
    </source>
</evidence>
<reference evidence="2 3" key="1">
    <citation type="journal article" date="2015" name="Genome Biol.">
        <title>Comparative genomics of Steinernema reveals deeply conserved gene regulatory networks.</title>
        <authorList>
            <person name="Dillman A.R."/>
            <person name="Macchietto M."/>
            <person name="Porter C.F."/>
            <person name="Rogers A."/>
            <person name="Williams B."/>
            <person name="Antoshechkin I."/>
            <person name="Lee M.M."/>
            <person name="Goodwin Z."/>
            <person name="Lu X."/>
            <person name="Lewis E.E."/>
            <person name="Goodrich-Blair H."/>
            <person name="Stock S.P."/>
            <person name="Adams B.J."/>
            <person name="Sternberg P.W."/>
            <person name="Mortazavi A."/>
        </authorList>
    </citation>
    <scope>NUCLEOTIDE SEQUENCE [LARGE SCALE GENOMIC DNA]</scope>
    <source>
        <strain evidence="2 3">ALL</strain>
    </source>
</reference>
<sequence length="252" mass="29919">MSAKKKSQLQAIKDHKVALKYRQQLRDESLQQIREEAGNLLETWRVAMREDTKQAETWKETLNFEVDNTMAYINKLDEALDSMENQSLPALEIDEDAILARAKATVAELMALYRPEEELSQLEAKFEEMARNLGACKELEELQEKILSGYREEVEKLQEEKRKLERKLEEMKERSEEKEVRLVADKILLERKEQKAEEELEKIRKKRLELEKEDEMREEGMRETEAMIKDLKNEVEMLKKTAEKLKFEPENK</sequence>
<name>A0A4U5LZX0_STECR</name>
<accession>A0A4U5LZX0</accession>
<dbReference type="EMBL" id="AZBU02000011">
    <property type="protein sequence ID" value="TKR61513.1"/>
    <property type="molecule type" value="Genomic_DNA"/>
</dbReference>
<feature type="coiled-coil region" evidence="1">
    <location>
        <begin position="119"/>
        <end position="248"/>
    </location>
</feature>
<reference evidence="2 3" key="2">
    <citation type="journal article" date="2019" name="G3 (Bethesda)">
        <title>Hybrid Assembly of the Genome of the Entomopathogenic Nematode Steinernema carpocapsae Identifies the X-Chromosome.</title>
        <authorList>
            <person name="Serra L."/>
            <person name="Macchietto M."/>
            <person name="Macias-Munoz A."/>
            <person name="McGill C.J."/>
            <person name="Rodriguez I.M."/>
            <person name="Rodriguez B."/>
            <person name="Murad R."/>
            <person name="Mortazavi A."/>
        </authorList>
    </citation>
    <scope>NUCLEOTIDE SEQUENCE [LARGE SCALE GENOMIC DNA]</scope>
    <source>
        <strain evidence="2 3">ALL</strain>
    </source>
</reference>
<protein>
    <submittedName>
        <fullName evidence="2">Uncharacterized protein</fullName>
    </submittedName>
</protein>
<dbReference type="AlphaFoldDB" id="A0A4U5LZX0"/>
<organism evidence="2 3">
    <name type="scientific">Steinernema carpocapsae</name>
    <name type="common">Entomopathogenic nematode</name>
    <dbReference type="NCBI Taxonomy" id="34508"/>
    <lineage>
        <taxon>Eukaryota</taxon>
        <taxon>Metazoa</taxon>
        <taxon>Ecdysozoa</taxon>
        <taxon>Nematoda</taxon>
        <taxon>Chromadorea</taxon>
        <taxon>Rhabditida</taxon>
        <taxon>Tylenchina</taxon>
        <taxon>Panagrolaimomorpha</taxon>
        <taxon>Strongyloidoidea</taxon>
        <taxon>Steinernematidae</taxon>
        <taxon>Steinernema</taxon>
    </lineage>
</organism>
<gene>
    <name evidence="2" type="ORF">L596_028614</name>
</gene>
<proteinExistence type="predicted"/>
<evidence type="ECO:0000313" key="3">
    <source>
        <dbReference type="Proteomes" id="UP000298663"/>
    </source>
</evidence>
<keyword evidence="3" id="KW-1185">Reference proteome</keyword>
<keyword evidence="1" id="KW-0175">Coiled coil</keyword>
<evidence type="ECO:0000256" key="1">
    <source>
        <dbReference type="SAM" id="Coils"/>
    </source>
</evidence>
<comment type="caution">
    <text evidence="2">The sequence shown here is derived from an EMBL/GenBank/DDBJ whole genome shotgun (WGS) entry which is preliminary data.</text>
</comment>